<proteinExistence type="predicted"/>
<dbReference type="Pfam" id="PF13471">
    <property type="entry name" value="Transglut_core3"/>
    <property type="match status" value="1"/>
</dbReference>
<protein>
    <recommendedName>
        <fullName evidence="1">Microcin J25-processing protein McjB C-terminal domain-containing protein</fullName>
    </recommendedName>
</protein>
<organism evidence="2 3">
    <name type="scientific">Deinococcus humi</name>
    <dbReference type="NCBI Taxonomy" id="662880"/>
    <lineage>
        <taxon>Bacteria</taxon>
        <taxon>Thermotogati</taxon>
        <taxon>Deinococcota</taxon>
        <taxon>Deinococci</taxon>
        <taxon>Deinococcales</taxon>
        <taxon>Deinococcaceae</taxon>
        <taxon>Deinococcus</taxon>
    </lineage>
</organism>
<gene>
    <name evidence="2" type="ORF">HNQ08_003724</name>
</gene>
<keyword evidence="3" id="KW-1185">Reference proteome</keyword>
<evidence type="ECO:0000313" key="3">
    <source>
        <dbReference type="Proteomes" id="UP000552709"/>
    </source>
</evidence>
<evidence type="ECO:0000313" key="2">
    <source>
        <dbReference type="EMBL" id="MBB5364611.1"/>
    </source>
</evidence>
<dbReference type="InterPro" id="IPR032708">
    <property type="entry name" value="McjB_C"/>
</dbReference>
<dbReference type="EMBL" id="JACHFL010000011">
    <property type="protein sequence ID" value="MBB5364611.1"/>
    <property type="molecule type" value="Genomic_DNA"/>
</dbReference>
<dbReference type="InterPro" id="IPR039498">
    <property type="entry name" value="NTP_transf_5"/>
</dbReference>
<dbReference type="Proteomes" id="UP000552709">
    <property type="component" value="Unassembled WGS sequence"/>
</dbReference>
<reference evidence="2 3" key="1">
    <citation type="submission" date="2020-08" db="EMBL/GenBank/DDBJ databases">
        <title>Genomic Encyclopedia of Type Strains, Phase IV (KMG-IV): sequencing the most valuable type-strain genomes for metagenomic binning, comparative biology and taxonomic classification.</title>
        <authorList>
            <person name="Goeker M."/>
        </authorList>
    </citation>
    <scope>NUCLEOTIDE SEQUENCE [LARGE SCALE GENOMIC DNA]</scope>
    <source>
        <strain evidence="2 3">DSM 27939</strain>
    </source>
</reference>
<comment type="caution">
    <text evidence="2">The sequence shown here is derived from an EMBL/GenBank/DDBJ whole genome shotgun (WGS) entry which is preliminary data.</text>
</comment>
<dbReference type="AlphaFoldDB" id="A0A7W8JWN1"/>
<accession>A0A7W8JWN1</accession>
<dbReference type="RefSeq" id="WP_184135225.1">
    <property type="nucleotide sequence ID" value="NZ_JACHFL010000011.1"/>
</dbReference>
<dbReference type="Pfam" id="PF14907">
    <property type="entry name" value="NTP_transf_5"/>
    <property type="match status" value="1"/>
</dbReference>
<feature type="domain" description="Microcin J25-processing protein McjB C-terminal" evidence="1">
    <location>
        <begin position="348"/>
        <end position="446"/>
    </location>
</feature>
<evidence type="ECO:0000259" key="1">
    <source>
        <dbReference type="Pfam" id="PF13471"/>
    </source>
</evidence>
<sequence>MVTLDRNVIVRALTTDPPDVAEDDLPHLLQAQIAGEVRARLPQGHPLRAKLQHRHLQLGLRHAAIRAELRPLLAAWAQEDIPVLLFKGFALAEFEYATPGERFYGDVDVLLPNDPAQLTRAVHIALAHGWRSDGFHALPGQWTHESGRLMGQHTRIDLHRFALAWFGGPHHRRPQDQVRSITQQVWARALRVDWSGIPIWRPHPEDAVVVNVALARQWGNDVGHLKAADYPDTRLLMSKYGLTWDALAARAQSLGGPNTWAAFRSVCDPERHSFAWNSPTLWRLKTAAQRDGHHTLRARWFTWWFPWSVAWRPRLRKLTRLPGLLPDVLAAWQAVRAGGDPREHLDRWTPIPPGRTVSAAAVMDIVAGVRVLTKLFYPRQSLRGTCVPRAYATYRALRRRGFPAVFISGVHRDEQGIQGHAWIEELHAPLKNYGEPLNHLRFKEMLRYPEVQDPPRVG</sequence>
<name>A0A7W8JWN1_9DEIO</name>